<evidence type="ECO:0000256" key="1">
    <source>
        <dbReference type="ARBA" id="ARBA00004651"/>
    </source>
</evidence>
<feature type="domain" description="ABC transmembrane type-1" evidence="8">
    <location>
        <begin position="69"/>
        <end position="282"/>
    </location>
</feature>
<dbReference type="InterPro" id="IPR051393">
    <property type="entry name" value="ABC_transporter_permease"/>
</dbReference>
<organism evidence="9 10">
    <name type="scientific">Paenibacillus rhizophilus</name>
    <dbReference type="NCBI Taxonomy" id="1850366"/>
    <lineage>
        <taxon>Bacteria</taxon>
        <taxon>Bacillati</taxon>
        <taxon>Bacillota</taxon>
        <taxon>Bacilli</taxon>
        <taxon>Bacillales</taxon>
        <taxon>Paenibacillaceae</taxon>
        <taxon>Paenibacillus</taxon>
    </lineage>
</organism>
<dbReference type="Pfam" id="PF00528">
    <property type="entry name" value="BPD_transp_1"/>
    <property type="match status" value="1"/>
</dbReference>
<comment type="similarity">
    <text evidence="7">Belongs to the binding-protein-dependent transport system permease family.</text>
</comment>
<feature type="transmembrane region" description="Helical" evidence="7">
    <location>
        <begin position="12"/>
        <end position="32"/>
    </location>
</feature>
<evidence type="ECO:0000256" key="5">
    <source>
        <dbReference type="ARBA" id="ARBA00022989"/>
    </source>
</evidence>
<feature type="transmembrane region" description="Helical" evidence="7">
    <location>
        <begin position="157"/>
        <end position="179"/>
    </location>
</feature>
<dbReference type="AlphaFoldDB" id="A0A3N9P5X6"/>
<keyword evidence="4 7" id="KW-0812">Transmembrane</keyword>
<feature type="transmembrane region" description="Helical" evidence="7">
    <location>
        <begin position="256"/>
        <end position="283"/>
    </location>
</feature>
<feature type="transmembrane region" description="Helical" evidence="7">
    <location>
        <begin position="106"/>
        <end position="126"/>
    </location>
</feature>
<keyword evidence="2 7" id="KW-0813">Transport</keyword>
<keyword evidence="3" id="KW-1003">Cell membrane</keyword>
<evidence type="ECO:0000256" key="4">
    <source>
        <dbReference type="ARBA" id="ARBA00022692"/>
    </source>
</evidence>
<evidence type="ECO:0000259" key="8">
    <source>
        <dbReference type="PROSITE" id="PS50928"/>
    </source>
</evidence>
<dbReference type="GO" id="GO:0005886">
    <property type="term" value="C:plasma membrane"/>
    <property type="evidence" value="ECO:0007669"/>
    <property type="project" value="UniProtKB-SubCell"/>
</dbReference>
<keyword evidence="5 7" id="KW-1133">Transmembrane helix</keyword>
<dbReference type="Proteomes" id="UP000282529">
    <property type="component" value="Unassembled WGS sequence"/>
</dbReference>
<dbReference type="PANTHER" id="PTHR30193:SF37">
    <property type="entry name" value="INNER MEMBRANE ABC TRANSPORTER PERMEASE PROTEIN YCJO"/>
    <property type="match status" value="1"/>
</dbReference>
<comment type="subcellular location">
    <subcellularLocation>
        <location evidence="1 7">Cell membrane</location>
        <topology evidence="1 7">Multi-pass membrane protein</topology>
    </subcellularLocation>
</comment>
<sequence length="293" mass="32963">MIILRKLWNNLHLFMALPAILLFGLFFIYPLAQGIGISLTDSNGMSAPRFIGLQNFVDFFHDARAKKDVYNTVFFAIGSAPLLNLFGFLYALILDRPFKGKGFVRAVVYLPAVISPLIMGYVWYFILQPDRGFLYHLLENLHLGTGGSDWLGNAHSALIVLVFINVWQFVGMTMIIYLAGLQSIPKELYEACEIDGAGYMKSLWYITIPMVVQSIKINVVTNIIGSLSVFEVIMALTDGGPGYSTESLSIYILRMLYGSFTGYSTAVAMVLFAMIIIPVFIFMRYINKKEFEM</sequence>
<evidence type="ECO:0000313" key="10">
    <source>
        <dbReference type="Proteomes" id="UP000282529"/>
    </source>
</evidence>
<feature type="transmembrane region" description="Helical" evidence="7">
    <location>
        <begin position="73"/>
        <end position="94"/>
    </location>
</feature>
<dbReference type="SUPFAM" id="SSF161098">
    <property type="entry name" value="MetI-like"/>
    <property type="match status" value="1"/>
</dbReference>
<evidence type="ECO:0000256" key="3">
    <source>
        <dbReference type="ARBA" id="ARBA00022475"/>
    </source>
</evidence>
<keyword evidence="6 7" id="KW-0472">Membrane</keyword>
<dbReference type="CDD" id="cd06261">
    <property type="entry name" value="TM_PBP2"/>
    <property type="match status" value="1"/>
</dbReference>
<dbReference type="PANTHER" id="PTHR30193">
    <property type="entry name" value="ABC TRANSPORTER PERMEASE PROTEIN"/>
    <property type="match status" value="1"/>
</dbReference>
<dbReference type="Gene3D" id="1.10.3720.10">
    <property type="entry name" value="MetI-like"/>
    <property type="match status" value="1"/>
</dbReference>
<dbReference type="InterPro" id="IPR000515">
    <property type="entry name" value="MetI-like"/>
</dbReference>
<dbReference type="InterPro" id="IPR035906">
    <property type="entry name" value="MetI-like_sf"/>
</dbReference>
<dbReference type="OrthoDB" id="5174895at2"/>
<evidence type="ECO:0000256" key="2">
    <source>
        <dbReference type="ARBA" id="ARBA00022448"/>
    </source>
</evidence>
<evidence type="ECO:0000256" key="6">
    <source>
        <dbReference type="ARBA" id="ARBA00023136"/>
    </source>
</evidence>
<dbReference type="EMBL" id="RQPI01000006">
    <property type="protein sequence ID" value="RQW11135.1"/>
    <property type="molecule type" value="Genomic_DNA"/>
</dbReference>
<name>A0A3N9P5X6_9BACL</name>
<evidence type="ECO:0000256" key="7">
    <source>
        <dbReference type="RuleBase" id="RU363032"/>
    </source>
</evidence>
<comment type="caution">
    <text evidence="9">The sequence shown here is derived from an EMBL/GenBank/DDBJ whole genome shotgun (WGS) entry which is preliminary data.</text>
</comment>
<protein>
    <submittedName>
        <fullName evidence="9">Sugar ABC transporter permease</fullName>
    </submittedName>
</protein>
<proteinExistence type="inferred from homology"/>
<reference evidence="9 10" key="1">
    <citation type="submission" date="2018-11" db="EMBL/GenBank/DDBJ databases">
        <title>Genome sequence of strain 7197.</title>
        <authorList>
            <person name="Gao J."/>
            <person name="Sun J."/>
        </authorList>
    </citation>
    <scope>NUCLEOTIDE SEQUENCE [LARGE SCALE GENOMIC DNA]</scope>
    <source>
        <strain evidence="9 10">7197</strain>
    </source>
</reference>
<dbReference type="PROSITE" id="PS50928">
    <property type="entry name" value="ABC_TM1"/>
    <property type="match status" value="1"/>
</dbReference>
<gene>
    <name evidence="9" type="ORF">EH198_12450</name>
</gene>
<evidence type="ECO:0000313" key="9">
    <source>
        <dbReference type="EMBL" id="RQW11135.1"/>
    </source>
</evidence>
<accession>A0A3N9P5X6</accession>
<dbReference type="RefSeq" id="WP_124695863.1">
    <property type="nucleotide sequence ID" value="NZ_JBHUFE010000031.1"/>
</dbReference>
<dbReference type="GO" id="GO:0055085">
    <property type="term" value="P:transmembrane transport"/>
    <property type="evidence" value="ECO:0007669"/>
    <property type="project" value="InterPro"/>
</dbReference>
<keyword evidence="10" id="KW-1185">Reference proteome</keyword>